<dbReference type="InterPro" id="IPR001680">
    <property type="entry name" value="WD40_rpt"/>
</dbReference>
<dbReference type="PROSITE" id="PS50294">
    <property type="entry name" value="WD_REPEATS_REGION"/>
    <property type="match status" value="1"/>
</dbReference>
<dbReference type="OMA" id="VRLYHVM"/>
<evidence type="ECO:0000256" key="1">
    <source>
        <dbReference type="PROSITE-ProRule" id="PRU00221"/>
    </source>
</evidence>
<accession>A0A979FJB5</accession>
<feature type="repeat" description="WD" evidence="1">
    <location>
        <begin position="381"/>
        <end position="412"/>
    </location>
</feature>
<evidence type="ECO:0000313" key="4">
    <source>
        <dbReference type="RefSeq" id="XP_047736642.1"/>
    </source>
</evidence>
<dbReference type="Proteomes" id="UP000694843">
    <property type="component" value="Unplaced"/>
</dbReference>
<dbReference type="AlphaFoldDB" id="A0A979FJB5"/>
<feature type="coiled-coil region" evidence="2">
    <location>
        <begin position="441"/>
        <end position="468"/>
    </location>
</feature>
<gene>
    <name evidence="4" type="primary">LOC108670044</name>
</gene>
<dbReference type="InterPro" id="IPR036322">
    <property type="entry name" value="WD40_repeat_dom_sf"/>
</dbReference>
<protein>
    <submittedName>
        <fullName evidence="4">Cilia- and flagella-associated protein 57-like</fullName>
    </submittedName>
</protein>
<dbReference type="OrthoDB" id="10251741at2759"/>
<dbReference type="SUPFAM" id="SSF50978">
    <property type="entry name" value="WD40 repeat-like"/>
    <property type="match status" value="1"/>
</dbReference>
<dbReference type="Gene3D" id="2.130.10.10">
    <property type="entry name" value="YVTN repeat-like/Quinoprotein amine dehydrogenase"/>
    <property type="match status" value="1"/>
</dbReference>
<dbReference type="Pfam" id="PF00400">
    <property type="entry name" value="WD40"/>
    <property type="match status" value="2"/>
</dbReference>
<name>A0A979FJB5_HYAAZ</name>
<evidence type="ECO:0000256" key="2">
    <source>
        <dbReference type="SAM" id="Coils"/>
    </source>
</evidence>
<dbReference type="SMART" id="SM00320">
    <property type="entry name" value="WD40"/>
    <property type="match status" value="4"/>
</dbReference>
<dbReference type="RefSeq" id="XP_047736642.1">
    <property type="nucleotide sequence ID" value="XM_047880686.1"/>
</dbReference>
<feature type="repeat" description="WD" evidence="1">
    <location>
        <begin position="254"/>
        <end position="295"/>
    </location>
</feature>
<dbReference type="PROSITE" id="PS50082">
    <property type="entry name" value="WD_REPEATS_2"/>
    <property type="match status" value="2"/>
</dbReference>
<dbReference type="InterPro" id="IPR015943">
    <property type="entry name" value="WD40/YVTN_repeat-like_dom_sf"/>
</dbReference>
<dbReference type="KEGG" id="hazt:108670044"/>
<evidence type="ECO:0000313" key="3">
    <source>
        <dbReference type="Proteomes" id="UP000694843"/>
    </source>
</evidence>
<organism evidence="3 4">
    <name type="scientific">Hyalella azteca</name>
    <name type="common">Amphipod</name>
    <dbReference type="NCBI Taxonomy" id="294128"/>
    <lineage>
        <taxon>Eukaryota</taxon>
        <taxon>Metazoa</taxon>
        <taxon>Ecdysozoa</taxon>
        <taxon>Arthropoda</taxon>
        <taxon>Crustacea</taxon>
        <taxon>Multicrustacea</taxon>
        <taxon>Malacostraca</taxon>
        <taxon>Eumalacostraca</taxon>
        <taxon>Peracarida</taxon>
        <taxon>Amphipoda</taxon>
        <taxon>Senticaudata</taxon>
        <taxon>Talitrida</taxon>
        <taxon>Talitroidea</taxon>
        <taxon>Hyalellidae</taxon>
        <taxon>Hyalella</taxon>
    </lineage>
</organism>
<dbReference type="PANTHER" id="PTHR32215">
    <property type="entry name" value="CILIA- AND FLAGELLA-ASSOCIATED PROTEIN 57"/>
    <property type="match status" value="1"/>
</dbReference>
<sequence>MFNGSFACACGPDKIFLFQRSENIHEFYLQRQMLLLCEPSPASLVSGRGQHTVTSLSADPSGTTLVLSTHSGQIFTNAIPALDDSLVTSSVFRPLHTHHHVGAVISADVCQWKTYCATIGRDRTFLLWDYSLQELLLQETFKEDLYSVALHPTGLHAAVSLTDSVRLYHVMMAGLQQYWEVLLGQVTSLHAAVSLTDSVRLYHVMMGGLQQYWEVRVRRCGSCSFSHGGQYLAAADGSVVTVVHTIALRRHLALKGHAGKIQCVGWHPGDHQVFATAAEGVVLAWDVATGTTALQLQTAQGCQYFKTFLSLDSKASLIAGSSSHLVEVSGGQLMQEEAVEDVSCVGVAPVKTLLALGQSSGALLLTRAPRSFAAVGPMRSSPAHAGRVTAICVTRDEGCLVTCGEDGVVVVWGVADVSPDAPGALVAKERLLNLPPLAPEMLVTRQQLETTERQVRELSNEVQYLTRDKRHHLTLQQQQHDAAFADLQRQHLHQIQELQHHLEVSAALHLHQIQELQHHLEIQELQNHLEVSAALHLYTLHLPYTFNTT</sequence>
<proteinExistence type="predicted"/>
<keyword evidence="1" id="KW-0853">WD repeat</keyword>
<reference evidence="4" key="1">
    <citation type="submission" date="2025-08" db="UniProtKB">
        <authorList>
            <consortium name="RefSeq"/>
        </authorList>
    </citation>
    <scope>IDENTIFICATION</scope>
    <source>
        <tissue evidence="4">Whole organism</tissue>
    </source>
</reference>
<dbReference type="PANTHER" id="PTHR32215:SF0">
    <property type="entry name" value="CILIA- AND FLAGELLA-ASSOCIATED PROTEIN 57"/>
    <property type="match status" value="1"/>
</dbReference>
<keyword evidence="2" id="KW-0175">Coiled coil</keyword>
<keyword evidence="3" id="KW-1185">Reference proteome</keyword>
<dbReference type="GeneID" id="108670044"/>
<dbReference type="InterPro" id="IPR052993">
    <property type="entry name" value="CFA-57"/>
</dbReference>